<reference evidence="1 2" key="1">
    <citation type="submission" date="2021-05" db="EMBL/GenBank/DDBJ databases">
        <title>A Polyphasic approach of four new species of the genus Ohtaekwangia: Ohtaekwangia histidinii sp. nov., Ohtaekwangia cretensis sp. nov., Ohtaekwangia indiensis sp. nov., Ohtaekwangia reichenbachii sp. nov. from diverse environment.</title>
        <authorList>
            <person name="Octaviana S."/>
        </authorList>
    </citation>
    <scope>NUCLEOTIDE SEQUENCE [LARGE SCALE GENOMIC DNA]</scope>
    <source>
        <strain evidence="1 2">PWU4</strain>
    </source>
</reference>
<protein>
    <submittedName>
        <fullName evidence="1">MoaD/ThiS family protein</fullName>
    </submittedName>
</protein>
<dbReference type="Pfam" id="PF02597">
    <property type="entry name" value="ThiS"/>
    <property type="match status" value="1"/>
</dbReference>
<accession>A0AAP2GRS7</accession>
<sequence>MATVIIPAALRKYTNQNDRLVIYAHNVSGVIAELASCYPGIRPHLISVDGKTPAFISIFVDNHDVRYLQKNETLVNDGSVVCIVPAIAGG</sequence>
<dbReference type="EMBL" id="JAHESF010000039">
    <property type="protein sequence ID" value="MBT1700330.1"/>
    <property type="molecule type" value="Genomic_DNA"/>
</dbReference>
<dbReference type="InterPro" id="IPR052045">
    <property type="entry name" value="Sulfur_Carrier/Prot_Modifier"/>
</dbReference>
<dbReference type="Proteomes" id="UP001319200">
    <property type="component" value="Unassembled WGS sequence"/>
</dbReference>
<proteinExistence type="predicted"/>
<gene>
    <name evidence="1" type="ORF">KK083_25815</name>
</gene>
<dbReference type="SUPFAM" id="SSF54285">
    <property type="entry name" value="MoaD/ThiS"/>
    <property type="match status" value="1"/>
</dbReference>
<dbReference type="InterPro" id="IPR003749">
    <property type="entry name" value="ThiS/MoaD-like"/>
</dbReference>
<evidence type="ECO:0000313" key="2">
    <source>
        <dbReference type="Proteomes" id="UP001319200"/>
    </source>
</evidence>
<comment type="caution">
    <text evidence="1">The sequence shown here is derived from an EMBL/GenBank/DDBJ whole genome shotgun (WGS) entry which is preliminary data.</text>
</comment>
<organism evidence="1 2">
    <name type="scientific">Chryseosolibacter histidini</name>
    <dbReference type="NCBI Taxonomy" id="2782349"/>
    <lineage>
        <taxon>Bacteria</taxon>
        <taxon>Pseudomonadati</taxon>
        <taxon>Bacteroidota</taxon>
        <taxon>Cytophagia</taxon>
        <taxon>Cytophagales</taxon>
        <taxon>Chryseotaleaceae</taxon>
        <taxon>Chryseosolibacter</taxon>
    </lineage>
</organism>
<dbReference type="InterPro" id="IPR016155">
    <property type="entry name" value="Mopterin_synth/thiamin_S_b"/>
</dbReference>
<dbReference type="Gene3D" id="3.10.20.30">
    <property type="match status" value="1"/>
</dbReference>
<dbReference type="InterPro" id="IPR012675">
    <property type="entry name" value="Beta-grasp_dom_sf"/>
</dbReference>
<dbReference type="PANTHER" id="PTHR38031:SF1">
    <property type="entry name" value="SULFUR CARRIER PROTEIN CYSO"/>
    <property type="match status" value="1"/>
</dbReference>
<keyword evidence="2" id="KW-1185">Reference proteome</keyword>
<dbReference type="AlphaFoldDB" id="A0AAP2GRS7"/>
<name>A0AAP2GRS7_9BACT</name>
<dbReference type="RefSeq" id="WP_254168867.1">
    <property type="nucleotide sequence ID" value="NZ_JAHESF010000039.1"/>
</dbReference>
<evidence type="ECO:0000313" key="1">
    <source>
        <dbReference type="EMBL" id="MBT1700330.1"/>
    </source>
</evidence>
<dbReference type="PANTHER" id="PTHR38031">
    <property type="entry name" value="SULFUR CARRIER PROTEIN SLR0821-RELATED"/>
    <property type="match status" value="1"/>
</dbReference>